<dbReference type="Pfam" id="PF14529">
    <property type="entry name" value="Exo_endo_phos_2"/>
    <property type="match status" value="1"/>
</dbReference>
<dbReference type="SUPFAM" id="SSF56219">
    <property type="entry name" value="DNase I-like"/>
    <property type="match status" value="1"/>
</dbReference>
<dbReference type="InterPro" id="IPR036691">
    <property type="entry name" value="Endo/exonu/phosph_ase_sf"/>
</dbReference>
<sequence>MALKVIQANVNRATAAQDLVMHTAVELDSNVIAISKPNNRIVSQGNWFIDETQDTAIQIIDKPIGKIGKGKGFMYVEIEQIIIYSCYISPNLQIPTFESYLETLGNDLKKHKKHLVLTGDFNAKSPEWGSKTRDRRGKIMEEWIVERKLVIINKGDTPTIVRKTGKSWVDLTLSTENIAKSIENWQVEETESGSDHQYITFDIKGIKGKNDYKNKVTTKRRWNLKTLDEALFETVLKMRAETRRI</sequence>
<accession>A0AA38IQY0</accession>
<proteinExistence type="predicted"/>
<evidence type="ECO:0000259" key="1">
    <source>
        <dbReference type="Pfam" id="PF14529"/>
    </source>
</evidence>
<comment type="caution">
    <text evidence="2">The sequence shown here is derived from an EMBL/GenBank/DDBJ whole genome shotgun (WGS) entry which is preliminary data.</text>
</comment>
<dbReference type="InterPro" id="IPR005135">
    <property type="entry name" value="Endo/exonuclease/phosphatase"/>
</dbReference>
<name>A0AA38IQY0_9CUCU</name>
<dbReference type="PANTHER" id="PTHR33273:SF4">
    <property type="entry name" value="ENDONUCLEASE_EXONUCLEASE_PHOSPHATASE DOMAIN-CONTAINING PROTEIN"/>
    <property type="match status" value="1"/>
</dbReference>
<protein>
    <recommendedName>
        <fullName evidence="1">Endonuclease/exonuclease/phosphatase domain-containing protein</fullName>
    </recommendedName>
</protein>
<dbReference type="PANTHER" id="PTHR33273">
    <property type="entry name" value="DOMAIN-CONTAINING PROTEIN, PUTATIVE-RELATED"/>
    <property type="match status" value="1"/>
</dbReference>
<dbReference type="EMBL" id="JALNTZ010000002">
    <property type="protein sequence ID" value="KAJ3661622.1"/>
    <property type="molecule type" value="Genomic_DNA"/>
</dbReference>
<dbReference type="AlphaFoldDB" id="A0AA38IQY0"/>
<gene>
    <name evidence="2" type="ORF">Zmor_006010</name>
</gene>
<dbReference type="GO" id="GO:0003824">
    <property type="term" value="F:catalytic activity"/>
    <property type="evidence" value="ECO:0007669"/>
    <property type="project" value="InterPro"/>
</dbReference>
<keyword evidence="3" id="KW-1185">Reference proteome</keyword>
<dbReference type="CDD" id="cd09077">
    <property type="entry name" value="R1-I-EN"/>
    <property type="match status" value="1"/>
</dbReference>
<dbReference type="Proteomes" id="UP001168821">
    <property type="component" value="Unassembled WGS sequence"/>
</dbReference>
<feature type="domain" description="Endonuclease/exonuclease/phosphatase" evidence="1">
    <location>
        <begin position="81"/>
        <end position="199"/>
    </location>
</feature>
<evidence type="ECO:0000313" key="2">
    <source>
        <dbReference type="EMBL" id="KAJ3661622.1"/>
    </source>
</evidence>
<organism evidence="2 3">
    <name type="scientific">Zophobas morio</name>
    <dbReference type="NCBI Taxonomy" id="2755281"/>
    <lineage>
        <taxon>Eukaryota</taxon>
        <taxon>Metazoa</taxon>
        <taxon>Ecdysozoa</taxon>
        <taxon>Arthropoda</taxon>
        <taxon>Hexapoda</taxon>
        <taxon>Insecta</taxon>
        <taxon>Pterygota</taxon>
        <taxon>Neoptera</taxon>
        <taxon>Endopterygota</taxon>
        <taxon>Coleoptera</taxon>
        <taxon>Polyphaga</taxon>
        <taxon>Cucujiformia</taxon>
        <taxon>Tenebrionidae</taxon>
        <taxon>Zophobas</taxon>
    </lineage>
</organism>
<dbReference type="Gene3D" id="3.60.10.10">
    <property type="entry name" value="Endonuclease/exonuclease/phosphatase"/>
    <property type="match status" value="1"/>
</dbReference>
<reference evidence="2" key="1">
    <citation type="journal article" date="2023" name="G3 (Bethesda)">
        <title>Whole genome assemblies of Zophobas morio and Tenebrio molitor.</title>
        <authorList>
            <person name="Kaur S."/>
            <person name="Stinson S.A."/>
            <person name="diCenzo G.C."/>
        </authorList>
    </citation>
    <scope>NUCLEOTIDE SEQUENCE</scope>
    <source>
        <strain evidence="2">QUZm001</strain>
    </source>
</reference>
<evidence type="ECO:0000313" key="3">
    <source>
        <dbReference type="Proteomes" id="UP001168821"/>
    </source>
</evidence>